<evidence type="ECO:0000259" key="4">
    <source>
        <dbReference type="PROSITE" id="PS50089"/>
    </source>
</evidence>
<evidence type="ECO:0000313" key="5">
    <source>
        <dbReference type="EMBL" id="CAI9759169.1"/>
    </source>
</evidence>
<organism evidence="5 6">
    <name type="scientific">Fraxinus pennsylvanica</name>
    <dbReference type="NCBI Taxonomy" id="56036"/>
    <lineage>
        <taxon>Eukaryota</taxon>
        <taxon>Viridiplantae</taxon>
        <taxon>Streptophyta</taxon>
        <taxon>Embryophyta</taxon>
        <taxon>Tracheophyta</taxon>
        <taxon>Spermatophyta</taxon>
        <taxon>Magnoliopsida</taxon>
        <taxon>eudicotyledons</taxon>
        <taxon>Gunneridae</taxon>
        <taxon>Pentapetalae</taxon>
        <taxon>asterids</taxon>
        <taxon>lamiids</taxon>
        <taxon>Lamiales</taxon>
        <taxon>Oleaceae</taxon>
        <taxon>Oleeae</taxon>
        <taxon>Fraxinus</taxon>
    </lineage>
</organism>
<dbReference type="SMART" id="SM00184">
    <property type="entry name" value="RING"/>
    <property type="match status" value="1"/>
</dbReference>
<dbReference type="GO" id="GO:0016567">
    <property type="term" value="P:protein ubiquitination"/>
    <property type="evidence" value="ECO:0007669"/>
    <property type="project" value="TreeGrafter"/>
</dbReference>
<dbReference type="Proteomes" id="UP000834106">
    <property type="component" value="Chromosome 4"/>
</dbReference>
<keyword evidence="6" id="KW-1185">Reference proteome</keyword>
<dbReference type="Pfam" id="PF17123">
    <property type="entry name" value="zf-RING_11"/>
    <property type="match status" value="1"/>
</dbReference>
<dbReference type="InterPro" id="IPR013083">
    <property type="entry name" value="Znf_RING/FYVE/PHD"/>
</dbReference>
<evidence type="ECO:0000256" key="2">
    <source>
        <dbReference type="SAM" id="MobiDB-lite"/>
    </source>
</evidence>
<reference evidence="5" key="1">
    <citation type="submission" date="2023-05" db="EMBL/GenBank/DDBJ databases">
        <authorList>
            <person name="Huff M."/>
        </authorList>
    </citation>
    <scope>NUCLEOTIDE SEQUENCE</scope>
</reference>
<feature type="domain" description="RING-type" evidence="4">
    <location>
        <begin position="99"/>
        <end position="141"/>
    </location>
</feature>
<proteinExistence type="predicted"/>
<dbReference type="EMBL" id="OU503039">
    <property type="protein sequence ID" value="CAI9759169.1"/>
    <property type="molecule type" value="Genomic_DNA"/>
</dbReference>
<keyword evidence="3" id="KW-0812">Transmembrane</keyword>
<evidence type="ECO:0000256" key="3">
    <source>
        <dbReference type="SAM" id="Phobius"/>
    </source>
</evidence>
<evidence type="ECO:0000313" key="6">
    <source>
        <dbReference type="Proteomes" id="UP000834106"/>
    </source>
</evidence>
<keyword evidence="1" id="KW-0862">Zinc</keyword>
<evidence type="ECO:0000256" key="1">
    <source>
        <dbReference type="PROSITE-ProRule" id="PRU00175"/>
    </source>
</evidence>
<dbReference type="AlphaFoldDB" id="A0AAD1YYA4"/>
<accession>A0AAD1YYA4</accession>
<keyword evidence="1" id="KW-0863">Zinc-finger</keyword>
<feature type="transmembrane region" description="Helical" evidence="3">
    <location>
        <begin position="6"/>
        <end position="24"/>
    </location>
</feature>
<dbReference type="PANTHER" id="PTHR45676">
    <property type="entry name" value="RING-H2 FINGER PROTEIN ATL51-RELATED"/>
    <property type="match status" value="1"/>
</dbReference>
<dbReference type="InterPro" id="IPR001841">
    <property type="entry name" value="Znf_RING"/>
</dbReference>
<sequence>MPDILYPLLEVFASIVMFIVIQGLQKCCDRYAELAQFELPVVNRQPPAAPQRAPLVVNRPPPPPSSSSPTSTRPQMKGGKKDEVVIDIYIEQEDGDRECSICLSEFKDQELFRLLPSCNHGFHFHCIKIWLQISRTYPLCRRSTVIEQ</sequence>
<keyword evidence="3" id="KW-0472">Membrane</keyword>
<dbReference type="Gene3D" id="3.30.40.10">
    <property type="entry name" value="Zinc/RING finger domain, C3HC4 (zinc finger)"/>
    <property type="match status" value="1"/>
</dbReference>
<dbReference type="PANTHER" id="PTHR45676:SF178">
    <property type="entry name" value="RING-TYPE E3 UBIQUITIN TRANSFERASE"/>
    <property type="match status" value="1"/>
</dbReference>
<dbReference type="PROSITE" id="PS50089">
    <property type="entry name" value="ZF_RING_2"/>
    <property type="match status" value="1"/>
</dbReference>
<feature type="region of interest" description="Disordered" evidence="2">
    <location>
        <begin position="46"/>
        <end position="81"/>
    </location>
</feature>
<dbReference type="GO" id="GO:0008270">
    <property type="term" value="F:zinc ion binding"/>
    <property type="evidence" value="ECO:0007669"/>
    <property type="project" value="UniProtKB-KW"/>
</dbReference>
<gene>
    <name evidence="5" type="ORF">FPE_LOCUS6599</name>
</gene>
<keyword evidence="3" id="KW-1133">Transmembrane helix</keyword>
<keyword evidence="1" id="KW-0479">Metal-binding</keyword>
<protein>
    <recommendedName>
        <fullName evidence="4">RING-type domain-containing protein</fullName>
    </recommendedName>
</protein>
<dbReference type="SUPFAM" id="SSF57850">
    <property type="entry name" value="RING/U-box"/>
    <property type="match status" value="1"/>
</dbReference>
<name>A0AAD1YYA4_9LAMI</name>